<keyword evidence="3" id="KW-1185">Reference proteome</keyword>
<name>A0ABV3DKI5_9ACTN</name>
<evidence type="ECO:0000256" key="1">
    <source>
        <dbReference type="SAM" id="MobiDB-lite"/>
    </source>
</evidence>
<evidence type="ECO:0000313" key="2">
    <source>
        <dbReference type="EMBL" id="MEU8136278.1"/>
    </source>
</evidence>
<organism evidence="2 3">
    <name type="scientific">Streptodolium elevatio</name>
    <dbReference type="NCBI Taxonomy" id="3157996"/>
    <lineage>
        <taxon>Bacteria</taxon>
        <taxon>Bacillati</taxon>
        <taxon>Actinomycetota</taxon>
        <taxon>Actinomycetes</taxon>
        <taxon>Kitasatosporales</taxon>
        <taxon>Streptomycetaceae</taxon>
        <taxon>Streptodolium</taxon>
    </lineage>
</organism>
<proteinExistence type="predicted"/>
<dbReference type="RefSeq" id="WP_358356673.1">
    <property type="nucleotide sequence ID" value="NZ_JBEZFP010000060.1"/>
</dbReference>
<feature type="region of interest" description="Disordered" evidence="1">
    <location>
        <begin position="1"/>
        <end position="30"/>
    </location>
</feature>
<dbReference type="Proteomes" id="UP001551482">
    <property type="component" value="Unassembled WGS sequence"/>
</dbReference>
<evidence type="ECO:0000313" key="3">
    <source>
        <dbReference type="Proteomes" id="UP001551482"/>
    </source>
</evidence>
<dbReference type="EMBL" id="JBEZFP010000060">
    <property type="protein sequence ID" value="MEU8136278.1"/>
    <property type="molecule type" value="Genomic_DNA"/>
</dbReference>
<comment type="caution">
    <text evidence="2">The sequence shown here is derived from an EMBL/GenBank/DDBJ whole genome shotgun (WGS) entry which is preliminary data.</text>
</comment>
<accession>A0ABV3DKI5</accession>
<protein>
    <submittedName>
        <fullName evidence="2">Uncharacterized protein</fullName>
    </submittedName>
</protein>
<gene>
    <name evidence="2" type="ORF">AB0C36_22545</name>
</gene>
<reference evidence="2 3" key="1">
    <citation type="submission" date="2024-06" db="EMBL/GenBank/DDBJ databases">
        <title>The Natural Products Discovery Center: Release of the First 8490 Sequenced Strains for Exploring Actinobacteria Biosynthetic Diversity.</title>
        <authorList>
            <person name="Kalkreuter E."/>
            <person name="Kautsar S.A."/>
            <person name="Yang D."/>
            <person name="Bader C.D."/>
            <person name="Teijaro C.N."/>
            <person name="Fluegel L."/>
            <person name="Davis C.M."/>
            <person name="Simpson J.R."/>
            <person name="Lauterbach L."/>
            <person name="Steele A.D."/>
            <person name="Gui C."/>
            <person name="Meng S."/>
            <person name="Li G."/>
            <person name="Viehrig K."/>
            <person name="Ye F."/>
            <person name="Su P."/>
            <person name="Kiefer A.F."/>
            <person name="Nichols A."/>
            <person name="Cepeda A.J."/>
            <person name="Yan W."/>
            <person name="Fan B."/>
            <person name="Jiang Y."/>
            <person name="Adhikari A."/>
            <person name="Zheng C.-J."/>
            <person name="Schuster L."/>
            <person name="Cowan T.M."/>
            <person name="Smanski M.J."/>
            <person name="Chevrette M.G."/>
            <person name="De Carvalho L.P.S."/>
            <person name="Shen B."/>
        </authorList>
    </citation>
    <scope>NUCLEOTIDE SEQUENCE [LARGE SCALE GENOMIC DNA]</scope>
    <source>
        <strain evidence="2 3">NPDC048946</strain>
    </source>
</reference>
<sequence>MGSTGSAGRATAVAETTGAPALSAPDHATAPNWSGYVCPGVSQAGVQLSLSGVNRTNRGR</sequence>